<organism evidence="6 7">
    <name type="scientific">Tothia fuscella</name>
    <dbReference type="NCBI Taxonomy" id="1048955"/>
    <lineage>
        <taxon>Eukaryota</taxon>
        <taxon>Fungi</taxon>
        <taxon>Dikarya</taxon>
        <taxon>Ascomycota</taxon>
        <taxon>Pezizomycotina</taxon>
        <taxon>Dothideomycetes</taxon>
        <taxon>Pleosporomycetidae</taxon>
        <taxon>Venturiales</taxon>
        <taxon>Cylindrosympodiaceae</taxon>
        <taxon>Tothia</taxon>
    </lineage>
</organism>
<gene>
    <name evidence="6" type="ORF">EJ08DRAFT_689470</name>
</gene>
<dbReference type="CDD" id="cd20305">
    <property type="entry name" value="cupin_OxDC_C"/>
    <property type="match status" value="1"/>
</dbReference>
<dbReference type="InterPro" id="IPR014710">
    <property type="entry name" value="RmlC-like_jellyroll"/>
</dbReference>
<dbReference type="PANTHER" id="PTHR35848">
    <property type="entry name" value="OXALATE-BINDING PROTEIN"/>
    <property type="match status" value="1"/>
</dbReference>
<dbReference type="InterPro" id="IPR017774">
    <property type="entry name" value="Bicupin_oxalate_deCO2ase/Oxase"/>
</dbReference>
<dbReference type="Gene3D" id="2.60.120.10">
    <property type="entry name" value="Jelly Rolls"/>
    <property type="match status" value="3"/>
</dbReference>
<keyword evidence="3" id="KW-0464">Manganese</keyword>
<dbReference type="InterPro" id="IPR006045">
    <property type="entry name" value="Cupin_1"/>
</dbReference>
<name>A0A9P4NKU8_9PEZI</name>
<sequence>MTQRRTGVAPILWKRLKKNAPNWKQQIAVNDLTHPYAPNHPYTPQHSDPYDRKIDSYGKHLQPLPWRNDDGATILGPQNKDRQKQNPDMMRPPSTDHGDMKNMRWSFADSHTRIEEGGWTRITALDTEGGNSIDDLEKGDLWYFPSGHPHSLQGLAPNGTEFLLIFDDGNFSEESTFLLTDWLAHTSKAVLPENFRIAPKIFNKLPEKEKYIFKGSLPSSIDEENPSGKKINKSKLQLTHKMLAQKAIKSSGGEVRVTDSTNFPISKTMAALHLDIAPSAMREMHWHPNADEWGYVISGRARITIFAAQGTARTFNYMAGDVTIVPRNHGHFIENLSDEEPLEVLEIFRAEKFQDFSLFQWLGETPKRMVEEHLFATSPKAAKKFLEQIDGAEKDLIKSLY</sequence>
<dbReference type="EMBL" id="MU007072">
    <property type="protein sequence ID" value="KAF2424943.1"/>
    <property type="molecule type" value="Genomic_DNA"/>
</dbReference>
<feature type="domain" description="Cupin type-1" evidence="5">
    <location>
        <begin position="240"/>
        <end position="382"/>
    </location>
</feature>
<feature type="binding site" evidence="3">
    <location>
        <position position="287"/>
    </location>
    <ligand>
        <name>Mn(2+)</name>
        <dbReference type="ChEBI" id="CHEBI:29035"/>
        <label>2</label>
    </ligand>
</feature>
<dbReference type="PANTHER" id="PTHR35848:SF9">
    <property type="entry name" value="SLL1358 PROTEIN"/>
    <property type="match status" value="1"/>
</dbReference>
<keyword evidence="7" id="KW-1185">Reference proteome</keyword>
<evidence type="ECO:0000313" key="7">
    <source>
        <dbReference type="Proteomes" id="UP000800235"/>
    </source>
</evidence>
<feature type="binding site" evidence="3">
    <location>
        <position position="292"/>
    </location>
    <ligand>
        <name>Mn(2+)</name>
        <dbReference type="ChEBI" id="CHEBI:29035"/>
        <label>2</label>
    </ligand>
</feature>
<evidence type="ECO:0000256" key="4">
    <source>
        <dbReference type="SAM" id="MobiDB-lite"/>
    </source>
</evidence>
<dbReference type="Pfam" id="PF00190">
    <property type="entry name" value="Cupin_1"/>
    <property type="match status" value="2"/>
</dbReference>
<feature type="binding site" evidence="3">
    <location>
        <position position="150"/>
    </location>
    <ligand>
        <name>Mn(2+)</name>
        <dbReference type="ChEBI" id="CHEBI:29035"/>
        <label>1</label>
    </ligand>
</feature>
<evidence type="ECO:0000256" key="3">
    <source>
        <dbReference type="PIRSR" id="PIRSR617774-2"/>
    </source>
</evidence>
<dbReference type="AlphaFoldDB" id="A0A9P4NKU8"/>
<evidence type="ECO:0000256" key="2">
    <source>
        <dbReference type="PIRSR" id="PIRSR617774-1"/>
    </source>
</evidence>
<comment type="cofactor">
    <cofactor evidence="3">
        <name>Mn(2+)</name>
        <dbReference type="ChEBI" id="CHEBI:29035"/>
    </cofactor>
    <text evidence="3">Binds 2 manganese ions per subunit.</text>
</comment>
<dbReference type="SUPFAM" id="SSF51182">
    <property type="entry name" value="RmlC-like cupins"/>
    <property type="match status" value="1"/>
</dbReference>
<keyword evidence="1 3" id="KW-0479">Metal-binding</keyword>
<dbReference type="InterPro" id="IPR011051">
    <property type="entry name" value="RmlC_Cupin_sf"/>
</dbReference>
<dbReference type="GO" id="GO:0033609">
    <property type="term" value="P:oxalate metabolic process"/>
    <property type="evidence" value="ECO:0007669"/>
    <property type="project" value="InterPro"/>
</dbReference>
<accession>A0A9P4NKU8</accession>
<dbReference type="NCBIfam" id="TIGR03404">
    <property type="entry name" value="bicupin_oxalic"/>
    <property type="match status" value="1"/>
</dbReference>
<feature type="active site" description="Proton donor" evidence="2">
    <location>
        <position position="346"/>
    </location>
</feature>
<feature type="binding site" evidence="3">
    <location>
        <position position="331"/>
    </location>
    <ligand>
        <name>Mn(2+)</name>
        <dbReference type="ChEBI" id="CHEBI:29035"/>
        <label>2</label>
    </ligand>
</feature>
<feature type="binding site" evidence="3">
    <location>
        <position position="285"/>
    </location>
    <ligand>
        <name>Mn(2+)</name>
        <dbReference type="ChEBI" id="CHEBI:29035"/>
        <label>2</label>
    </ligand>
</feature>
<dbReference type="SMART" id="SM00835">
    <property type="entry name" value="Cupin_1"/>
    <property type="match status" value="1"/>
</dbReference>
<proteinExistence type="predicted"/>
<dbReference type="GO" id="GO:0046872">
    <property type="term" value="F:metal ion binding"/>
    <property type="evidence" value="ECO:0007669"/>
    <property type="project" value="UniProtKB-KW"/>
</dbReference>
<comment type="caution">
    <text evidence="6">The sequence shown here is derived from an EMBL/GenBank/DDBJ whole genome shotgun (WGS) entry which is preliminary data.</text>
</comment>
<dbReference type="OrthoDB" id="10263073at2759"/>
<evidence type="ECO:0000313" key="6">
    <source>
        <dbReference type="EMBL" id="KAF2424943.1"/>
    </source>
</evidence>
<evidence type="ECO:0000256" key="1">
    <source>
        <dbReference type="ARBA" id="ARBA00022723"/>
    </source>
</evidence>
<evidence type="ECO:0000259" key="5">
    <source>
        <dbReference type="SMART" id="SM00835"/>
    </source>
</evidence>
<protein>
    <submittedName>
        <fullName evidence="6">Oxalate decarboxylase</fullName>
    </submittedName>
</protein>
<dbReference type="Proteomes" id="UP000800235">
    <property type="component" value="Unassembled WGS sequence"/>
</dbReference>
<feature type="region of interest" description="Disordered" evidence="4">
    <location>
        <begin position="63"/>
        <end position="101"/>
    </location>
</feature>
<dbReference type="InterPro" id="IPR051610">
    <property type="entry name" value="GPI/OXD"/>
</dbReference>
<reference evidence="6" key="1">
    <citation type="journal article" date="2020" name="Stud. Mycol.">
        <title>101 Dothideomycetes genomes: a test case for predicting lifestyles and emergence of pathogens.</title>
        <authorList>
            <person name="Haridas S."/>
            <person name="Albert R."/>
            <person name="Binder M."/>
            <person name="Bloem J."/>
            <person name="Labutti K."/>
            <person name="Salamov A."/>
            <person name="Andreopoulos B."/>
            <person name="Baker S."/>
            <person name="Barry K."/>
            <person name="Bills G."/>
            <person name="Bluhm B."/>
            <person name="Cannon C."/>
            <person name="Castanera R."/>
            <person name="Culley D."/>
            <person name="Daum C."/>
            <person name="Ezra D."/>
            <person name="Gonzalez J."/>
            <person name="Henrissat B."/>
            <person name="Kuo A."/>
            <person name="Liang C."/>
            <person name="Lipzen A."/>
            <person name="Lutzoni F."/>
            <person name="Magnuson J."/>
            <person name="Mondo S."/>
            <person name="Nolan M."/>
            <person name="Ohm R."/>
            <person name="Pangilinan J."/>
            <person name="Park H.-J."/>
            <person name="Ramirez L."/>
            <person name="Alfaro M."/>
            <person name="Sun H."/>
            <person name="Tritt A."/>
            <person name="Yoshinaga Y."/>
            <person name="Zwiers L.-H."/>
            <person name="Turgeon B."/>
            <person name="Goodwin S."/>
            <person name="Spatafora J."/>
            <person name="Crous P."/>
            <person name="Grigoriev I."/>
        </authorList>
    </citation>
    <scope>NUCLEOTIDE SEQUENCE</scope>
    <source>
        <strain evidence="6">CBS 130266</strain>
    </source>
</reference>